<dbReference type="InterPro" id="IPR052951">
    <property type="entry name" value="Tellurite_res_ion_channel"/>
</dbReference>
<dbReference type="AlphaFoldDB" id="A0A063Y4W7"/>
<reference evidence="6 7" key="1">
    <citation type="journal article" date="2005" name="Int. J. Syst. Evol. Microbiol.">
        <title>Nitrincola lacisaponensis gen. nov., sp. nov., a novel alkaliphilic bacterium isolated from an alkaline, saline lake.</title>
        <authorList>
            <person name="Dimitriu P.A."/>
            <person name="Shukla S.K."/>
            <person name="Conradt J."/>
            <person name="Marquez M.C."/>
            <person name="Ventosa A."/>
            <person name="Maglia A."/>
            <person name="Peyton B.M."/>
            <person name="Pinkart H.C."/>
            <person name="Mormile M.R."/>
        </authorList>
    </citation>
    <scope>NUCLEOTIDE SEQUENCE [LARGE SCALE GENOMIC DNA]</scope>
    <source>
        <strain evidence="6 7">4CA</strain>
    </source>
</reference>
<keyword evidence="7" id="KW-1185">Reference proteome</keyword>
<dbReference type="PATRIC" id="fig|267850.7.peg.776"/>
<dbReference type="PANTHER" id="PTHR37955">
    <property type="entry name" value="TELLURITE RESISTANCE PROTEIN TEHA"/>
    <property type="match status" value="1"/>
</dbReference>
<dbReference type="Proteomes" id="UP000027318">
    <property type="component" value="Unassembled WGS sequence"/>
</dbReference>
<feature type="transmembrane region" description="Helical" evidence="5">
    <location>
        <begin position="194"/>
        <end position="212"/>
    </location>
</feature>
<evidence type="ECO:0000256" key="5">
    <source>
        <dbReference type="SAM" id="Phobius"/>
    </source>
</evidence>
<dbReference type="InterPro" id="IPR004695">
    <property type="entry name" value="SLAC1/Mae1/Ssu1/TehA"/>
</dbReference>
<feature type="transmembrane region" description="Helical" evidence="5">
    <location>
        <begin position="74"/>
        <end position="94"/>
    </location>
</feature>
<dbReference type="OrthoDB" id="309023at2"/>
<dbReference type="GO" id="GO:0005886">
    <property type="term" value="C:plasma membrane"/>
    <property type="evidence" value="ECO:0007669"/>
    <property type="project" value="TreeGrafter"/>
</dbReference>
<proteinExistence type="predicted"/>
<keyword evidence="2 5" id="KW-0812">Transmembrane</keyword>
<name>A0A063Y4W7_9GAMM</name>
<dbReference type="GO" id="GO:0046583">
    <property type="term" value="F:monoatomic cation efflux transmembrane transporter activity"/>
    <property type="evidence" value="ECO:0007669"/>
    <property type="project" value="TreeGrafter"/>
</dbReference>
<dbReference type="Pfam" id="PF03595">
    <property type="entry name" value="SLAC1"/>
    <property type="match status" value="1"/>
</dbReference>
<keyword evidence="3 5" id="KW-1133">Transmembrane helix</keyword>
<feature type="transmembrane region" description="Helical" evidence="5">
    <location>
        <begin position="12"/>
        <end position="33"/>
    </location>
</feature>
<dbReference type="STRING" id="267850.ADINL_0782"/>
<feature type="transmembrane region" description="Helical" evidence="5">
    <location>
        <begin position="282"/>
        <end position="309"/>
    </location>
</feature>
<dbReference type="EMBL" id="JMSZ01000016">
    <property type="protein sequence ID" value="KDE40190.1"/>
    <property type="molecule type" value="Genomic_DNA"/>
</dbReference>
<protein>
    <submittedName>
        <fullName evidence="6">Tellurite resistance protein</fullName>
    </submittedName>
</protein>
<evidence type="ECO:0000313" key="7">
    <source>
        <dbReference type="Proteomes" id="UP000027318"/>
    </source>
</evidence>
<feature type="transmembrane region" description="Helical" evidence="5">
    <location>
        <begin position="251"/>
        <end position="270"/>
    </location>
</feature>
<sequence>MRNRLRQGLAAVPTPLAGLALGIASLGYSWHFVVPDKALIPAAAAILATALLLLLSGKFALYPKRLLQELQHPVVGSVTPTFAMTLMVITLSLQTALPRFAMTLWLLAIAIHLTFLVIFIYHRCQSFSLTDMVPSWFVPPVGIIVAAICYPTAAFQPLAHAIFWFGLVCYAALLPWMLYRLLGCSELPDNAKPTLAILAAPASVCLAGYLTVTDTPAPGFVALLTALSLLKTATIYRLGRRLLRLPFSPGYAAFTFPLVIGATAMFKLQAQCIAWGLDSTVIQLSGILASTQLTIATFVVGYVIVRYVYFYAITSRRLLAQAT</sequence>
<comment type="subcellular location">
    <subcellularLocation>
        <location evidence="1">Membrane</location>
        <topology evidence="1">Multi-pass membrane protein</topology>
    </subcellularLocation>
</comment>
<comment type="caution">
    <text evidence="6">The sequence shown here is derived from an EMBL/GenBank/DDBJ whole genome shotgun (WGS) entry which is preliminary data.</text>
</comment>
<feature type="transmembrane region" description="Helical" evidence="5">
    <location>
        <begin position="133"/>
        <end position="155"/>
    </location>
</feature>
<dbReference type="InterPro" id="IPR038665">
    <property type="entry name" value="Voltage-dep_anion_channel_sf"/>
</dbReference>
<gene>
    <name evidence="6" type="ORF">ADINL_0782</name>
</gene>
<dbReference type="CDD" id="cd09325">
    <property type="entry name" value="TDT_C4-dicarb_trans"/>
    <property type="match status" value="1"/>
</dbReference>
<feature type="transmembrane region" description="Helical" evidence="5">
    <location>
        <begin position="100"/>
        <end position="121"/>
    </location>
</feature>
<evidence type="ECO:0000256" key="4">
    <source>
        <dbReference type="ARBA" id="ARBA00023136"/>
    </source>
</evidence>
<organism evidence="6 7">
    <name type="scientific">Nitrincola lacisaponensis</name>
    <dbReference type="NCBI Taxonomy" id="267850"/>
    <lineage>
        <taxon>Bacteria</taxon>
        <taxon>Pseudomonadati</taxon>
        <taxon>Pseudomonadota</taxon>
        <taxon>Gammaproteobacteria</taxon>
        <taxon>Oceanospirillales</taxon>
        <taxon>Oceanospirillaceae</taxon>
        <taxon>Nitrincola</taxon>
    </lineage>
</organism>
<dbReference type="PANTHER" id="PTHR37955:SF1">
    <property type="entry name" value="DEP DOMAIN-CONTAINING PROTEIN"/>
    <property type="match status" value="1"/>
</dbReference>
<evidence type="ECO:0000256" key="2">
    <source>
        <dbReference type="ARBA" id="ARBA00022692"/>
    </source>
</evidence>
<feature type="transmembrane region" description="Helical" evidence="5">
    <location>
        <begin position="161"/>
        <end position="182"/>
    </location>
</feature>
<dbReference type="RefSeq" id="WP_036544167.1">
    <property type="nucleotide sequence ID" value="NZ_JMSZ01000016.1"/>
</dbReference>
<accession>A0A063Y4W7</accession>
<evidence type="ECO:0000313" key="6">
    <source>
        <dbReference type="EMBL" id="KDE40190.1"/>
    </source>
</evidence>
<dbReference type="Gene3D" id="1.50.10.150">
    <property type="entry name" value="Voltage-dependent anion channel"/>
    <property type="match status" value="1"/>
</dbReference>
<feature type="transmembrane region" description="Helical" evidence="5">
    <location>
        <begin position="218"/>
        <end position="239"/>
    </location>
</feature>
<feature type="transmembrane region" description="Helical" evidence="5">
    <location>
        <begin position="39"/>
        <end position="62"/>
    </location>
</feature>
<evidence type="ECO:0000256" key="3">
    <source>
        <dbReference type="ARBA" id="ARBA00022989"/>
    </source>
</evidence>
<keyword evidence="4 5" id="KW-0472">Membrane</keyword>
<evidence type="ECO:0000256" key="1">
    <source>
        <dbReference type="ARBA" id="ARBA00004141"/>
    </source>
</evidence>